<name>A0A366D026_9GAMM</name>
<organism evidence="1 2">
    <name type="scientific">Marinomonas aquiplantarum</name>
    <dbReference type="NCBI Taxonomy" id="491951"/>
    <lineage>
        <taxon>Bacteria</taxon>
        <taxon>Pseudomonadati</taxon>
        <taxon>Pseudomonadota</taxon>
        <taxon>Gammaproteobacteria</taxon>
        <taxon>Oceanospirillales</taxon>
        <taxon>Oceanospirillaceae</taxon>
        <taxon>Marinomonas</taxon>
    </lineage>
</organism>
<reference evidence="1 2" key="1">
    <citation type="submission" date="2018-06" db="EMBL/GenBank/DDBJ databases">
        <title>Genomic Encyclopedia of Type Strains, Phase III (KMG-III): the genomes of soil and plant-associated and newly described type strains.</title>
        <authorList>
            <person name="Whitman W."/>
        </authorList>
    </citation>
    <scope>NUCLEOTIDE SEQUENCE [LARGE SCALE GENOMIC DNA]</scope>
    <source>
        <strain evidence="1 2">CECT 7732</strain>
    </source>
</reference>
<dbReference type="EMBL" id="QNRF01000004">
    <property type="protein sequence ID" value="RBO83423.1"/>
    <property type="molecule type" value="Genomic_DNA"/>
</dbReference>
<protein>
    <submittedName>
        <fullName evidence="1">Uncharacterized protein</fullName>
    </submittedName>
</protein>
<dbReference type="Proteomes" id="UP000252086">
    <property type="component" value="Unassembled WGS sequence"/>
</dbReference>
<keyword evidence="2" id="KW-1185">Reference proteome</keyword>
<dbReference type="RefSeq" id="WP_113874375.1">
    <property type="nucleotide sequence ID" value="NZ_QNRF01000004.1"/>
</dbReference>
<gene>
    <name evidence="1" type="ORF">DFP76_104242</name>
</gene>
<proteinExistence type="predicted"/>
<dbReference type="AlphaFoldDB" id="A0A366D026"/>
<accession>A0A366D026</accession>
<evidence type="ECO:0000313" key="2">
    <source>
        <dbReference type="Proteomes" id="UP000252086"/>
    </source>
</evidence>
<comment type="caution">
    <text evidence="1">The sequence shown here is derived from an EMBL/GenBank/DDBJ whole genome shotgun (WGS) entry which is preliminary data.</text>
</comment>
<sequence length="101" mass="11874">MIYRKVNLNSLVKVIAVMNNPSLSDQDKYNFVMAEVKLQKARKKLAERELESFLDPYDCTDPVVKLYREMLINATEEAFRLFPYVERVTGKKFGMLDFLNM</sequence>
<evidence type="ECO:0000313" key="1">
    <source>
        <dbReference type="EMBL" id="RBO83423.1"/>
    </source>
</evidence>